<evidence type="ECO:0000313" key="2">
    <source>
        <dbReference type="Proteomes" id="UP001319861"/>
    </source>
</evidence>
<organism evidence="1 2">
    <name type="scientific">Sinomonas cyclohexanicum</name>
    <name type="common">Corynebacterium cyclohexanicum</name>
    <dbReference type="NCBI Taxonomy" id="322009"/>
    <lineage>
        <taxon>Bacteria</taxon>
        <taxon>Bacillati</taxon>
        <taxon>Actinomycetota</taxon>
        <taxon>Actinomycetes</taxon>
        <taxon>Micrococcales</taxon>
        <taxon>Micrococcaceae</taxon>
        <taxon>Sinomonas</taxon>
    </lineage>
</organism>
<keyword evidence="2" id="KW-1185">Reference proteome</keyword>
<accession>A0ABM7PTP6</accession>
<name>A0ABM7PTP6_SINCY</name>
<dbReference type="EMBL" id="AP024525">
    <property type="protein sequence ID" value="BCT75536.1"/>
    <property type="molecule type" value="Genomic_DNA"/>
</dbReference>
<proteinExistence type="predicted"/>
<sequence length="58" mass="6628">MLFRFAVPFRVTVPDWVSIARVSAPVRVVLRRMYCPVPLFVMAGFWQGPLTTRYGGVL</sequence>
<dbReference type="Proteomes" id="UP001319861">
    <property type="component" value="Chromosome"/>
</dbReference>
<protein>
    <submittedName>
        <fullName evidence="1">Uncharacterized protein</fullName>
    </submittedName>
</protein>
<reference evidence="1 2" key="1">
    <citation type="journal article" date="2021" name="J. Biosci. Bioeng.">
        <title>Identification and characterization of a chc gene cluster responsible for the aromatization pathway of cyclohexanecarboxylate degradation in Sinomonas cyclohexanicum ATCC 51369.</title>
        <authorList>
            <person name="Yamamoto T."/>
            <person name="Hasegawa Y."/>
            <person name="Lau P.C.K."/>
            <person name="Iwaki H."/>
        </authorList>
    </citation>
    <scope>NUCLEOTIDE SEQUENCE [LARGE SCALE GENOMIC DNA]</scope>
    <source>
        <strain evidence="1 2">ATCC 51369</strain>
    </source>
</reference>
<evidence type="ECO:0000313" key="1">
    <source>
        <dbReference type="EMBL" id="BCT75536.1"/>
    </source>
</evidence>
<gene>
    <name evidence="1" type="ORF">SCMU_13780</name>
</gene>